<proteinExistence type="predicted"/>
<dbReference type="Proteomes" id="UP000468531">
    <property type="component" value="Unassembled WGS sequence"/>
</dbReference>
<evidence type="ECO:0000313" key="2">
    <source>
        <dbReference type="EMBL" id="NEV00988.1"/>
    </source>
</evidence>
<keyword evidence="1" id="KW-1133">Transmembrane helix</keyword>
<keyword evidence="1" id="KW-0472">Membrane</keyword>
<evidence type="ECO:0000256" key="1">
    <source>
        <dbReference type="SAM" id="Phobius"/>
    </source>
</evidence>
<gene>
    <name evidence="2" type="ORF">FNJ47_35625</name>
</gene>
<feature type="transmembrane region" description="Helical" evidence="1">
    <location>
        <begin position="31"/>
        <end position="55"/>
    </location>
</feature>
<sequence>MSTAMKGGLIGLVVVELVILVMYLFGTTNPAFFAVVTIGVPALALTVALPIALWVRSNRSSTQNGPPSNSN</sequence>
<keyword evidence="1" id="KW-0812">Transmembrane</keyword>
<comment type="caution">
    <text evidence="2">The sequence shown here is derived from an EMBL/GenBank/DDBJ whole genome shotgun (WGS) entry which is preliminary data.</text>
</comment>
<protein>
    <submittedName>
        <fullName evidence="2">Uncharacterized protein</fullName>
    </submittedName>
</protein>
<dbReference type="AlphaFoldDB" id="A0A6P1BR47"/>
<evidence type="ECO:0000313" key="3">
    <source>
        <dbReference type="Proteomes" id="UP000468531"/>
    </source>
</evidence>
<accession>A0A6P1BR47</accession>
<reference evidence="2 3" key="1">
    <citation type="journal article" date="2020" name="Arch. Microbiol.">
        <title>Bradyrhizobium uaiense sp. nov., a new highly efficient cowpea symbiont.</title>
        <authorList>
            <person name="Cabral Michel D."/>
            <person name="Azarias Guimaraes A."/>
            <person name="Martins da Costa E."/>
            <person name="Soares de Carvalho T."/>
            <person name="Balsanelli E."/>
            <person name="Willems A."/>
            <person name="Maltempi de Souza E."/>
            <person name="de Souza Moreira F.M."/>
        </authorList>
    </citation>
    <scope>NUCLEOTIDE SEQUENCE [LARGE SCALE GENOMIC DNA]</scope>
    <source>
        <strain evidence="2 3">UFLA 03-164</strain>
    </source>
</reference>
<keyword evidence="3" id="KW-1185">Reference proteome</keyword>
<name>A0A6P1BR47_9BRAD</name>
<dbReference type="EMBL" id="VKHP01000209">
    <property type="protein sequence ID" value="NEV00988.1"/>
    <property type="molecule type" value="Genomic_DNA"/>
</dbReference>
<organism evidence="2 3">
    <name type="scientific">Bradyrhizobium uaiense</name>
    <dbReference type="NCBI Taxonomy" id="2594946"/>
    <lineage>
        <taxon>Bacteria</taxon>
        <taxon>Pseudomonadati</taxon>
        <taxon>Pseudomonadota</taxon>
        <taxon>Alphaproteobacteria</taxon>
        <taxon>Hyphomicrobiales</taxon>
        <taxon>Nitrobacteraceae</taxon>
        <taxon>Bradyrhizobium</taxon>
    </lineage>
</organism>
<feature type="transmembrane region" description="Helical" evidence="1">
    <location>
        <begin position="7"/>
        <end position="25"/>
    </location>
</feature>